<dbReference type="PROSITE" id="PS01124">
    <property type="entry name" value="HTH_ARAC_FAMILY_2"/>
    <property type="match status" value="1"/>
</dbReference>
<evidence type="ECO:0000256" key="4">
    <source>
        <dbReference type="SAM" id="MobiDB-lite"/>
    </source>
</evidence>
<dbReference type="InterPro" id="IPR020449">
    <property type="entry name" value="Tscrpt_reg_AraC-type_HTH"/>
</dbReference>
<dbReference type="OrthoDB" id="9799345at2"/>
<dbReference type="SUPFAM" id="SSF46689">
    <property type="entry name" value="Homeodomain-like"/>
    <property type="match status" value="1"/>
</dbReference>
<feature type="domain" description="HTH araC/xylS-type" evidence="5">
    <location>
        <begin position="84"/>
        <end position="118"/>
    </location>
</feature>
<gene>
    <name evidence="6" type="ORF">EOT10_04460</name>
</gene>
<keyword evidence="1" id="KW-0805">Transcription regulation</keyword>
<protein>
    <submittedName>
        <fullName evidence="6">AraC family transcriptional regulator</fullName>
    </submittedName>
</protein>
<evidence type="ECO:0000313" key="6">
    <source>
        <dbReference type="EMBL" id="RVU29184.1"/>
    </source>
</evidence>
<keyword evidence="7" id="KW-1185">Reference proteome</keyword>
<dbReference type="PRINTS" id="PR00032">
    <property type="entry name" value="HTHARAC"/>
</dbReference>
<evidence type="ECO:0000256" key="1">
    <source>
        <dbReference type="ARBA" id="ARBA00023015"/>
    </source>
</evidence>
<organism evidence="6 7">
    <name type="scientific">Streptomyces antnestii</name>
    <dbReference type="NCBI Taxonomy" id="2494256"/>
    <lineage>
        <taxon>Bacteria</taxon>
        <taxon>Bacillati</taxon>
        <taxon>Actinomycetota</taxon>
        <taxon>Actinomycetes</taxon>
        <taxon>Kitasatosporales</taxon>
        <taxon>Streptomycetaceae</taxon>
        <taxon>Streptomyces</taxon>
    </lineage>
</organism>
<evidence type="ECO:0000256" key="3">
    <source>
        <dbReference type="ARBA" id="ARBA00023163"/>
    </source>
</evidence>
<evidence type="ECO:0000313" key="7">
    <source>
        <dbReference type="Proteomes" id="UP000283128"/>
    </source>
</evidence>
<name>A0A437Q3U6_9ACTN</name>
<sequence>MSPSNASADSPSRPCGSGSPRLSGPGSANPDSPRRTSLIGTPSRCVICTGSSSARAPQWAPGCAPAGWRRPVRNFSRPGAAHRSIAVVVARWGFISPSHFSRAFREAYGMSPTQWRRAVGTVQAD</sequence>
<comment type="caution">
    <text evidence="6">The sequence shown here is derived from an EMBL/GenBank/DDBJ whole genome shotgun (WGS) entry which is preliminary data.</text>
</comment>
<proteinExistence type="predicted"/>
<dbReference type="GO" id="GO:0003700">
    <property type="term" value="F:DNA-binding transcription factor activity"/>
    <property type="evidence" value="ECO:0007669"/>
    <property type="project" value="InterPro"/>
</dbReference>
<feature type="region of interest" description="Disordered" evidence="4">
    <location>
        <begin position="1"/>
        <end position="40"/>
    </location>
</feature>
<dbReference type="EMBL" id="RZYA01000001">
    <property type="protein sequence ID" value="RVU29184.1"/>
    <property type="molecule type" value="Genomic_DNA"/>
</dbReference>
<dbReference type="Proteomes" id="UP000283128">
    <property type="component" value="Unassembled WGS sequence"/>
</dbReference>
<accession>A0A437Q3U6</accession>
<dbReference type="AlphaFoldDB" id="A0A437Q3U6"/>
<dbReference type="Gene3D" id="1.10.10.60">
    <property type="entry name" value="Homeodomain-like"/>
    <property type="match status" value="1"/>
</dbReference>
<keyword evidence="2" id="KW-0238">DNA-binding</keyword>
<reference evidence="6 7" key="1">
    <citation type="submission" date="2019-01" db="EMBL/GenBank/DDBJ databases">
        <title>Genome sequences of Streptomyces and Rhizobium isolates collected from root and soil.</title>
        <authorList>
            <person name="Chhettri S."/>
            <person name="Sevigny J.L."/>
            <person name="Sen A."/>
            <person name="Ennis N."/>
            <person name="Tisa L."/>
        </authorList>
    </citation>
    <scope>NUCLEOTIDE SEQUENCE [LARGE SCALE GENOMIC DNA]</scope>
    <source>
        <strain evidence="6 7">San01</strain>
    </source>
</reference>
<dbReference type="InterPro" id="IPR018060">
    <property type="entry name" value="HTH_AraC"/>
</dbReference>
<keyword evidence="3" id="KW-0804">Transcription</keyword>
<feature type="compositionally biased region" description="Low complexity" evidence="4">
    <location>
        <begin position="10"/>
        <end position="27"/>
    </location>
</feature>
<dbReference type="Pfam" id="PF00165">
    <property type="entry name" value="HTH_AraC"/>
    <property type="match status" value="1"/>
</dbReference>
<evidence type="ECO:0000256" key="2">
    <source>
        <dbReference type="ARBA" id="ARBA00023125"/>
    </source>
</evidence>
<dbReference type="GO" id="GO:0043565">
    <property type="term" value="F:sequence-specific DNA binding"/>
    <property type="evidence" value="ECO:0007669"/>
    <property type="project" value="InterPro"/>
</dbReference>
<evidence type="ECO:0000259" key="5">
    <source>
        <dbReference type="PROSITE" id="PS01124"/>
    </source>
</evidence>
<dbReference type="InterPro" id="IPR009057">
    <property type="entry name" value="Homeodomain-like_sf"/>
</dbReference>